<evidence type="ECO:0000313" key="2">
    <source>
        <dbReference type="Proteomes" id="UP001501570"/>
    </source>
</evidence>
<reference evidence="2" key="1">
    <citation type="journal article" date="2019" name="Int. J. Syst. Evol. Microbiol.">
        <title>The Global Catalogue of Microorganisms (GCM) 10K type strain sequencing project: providing services to taxonomists for standard genome sequencing and annotation.</title>
        <authorList>
            <consortium name="The Broad Institute Genomics Platform"/>
            <consortium name="The Broad Institute Genome Sequencing Center for Infectious Disease"/>
            <person name="Wu L."/>
            <person name="Ma J."/>
        </authorList>
    </citation>
    <scope>NUCLEOTIDE SEQUENCE [LARGE SCALE GENOMIC DNA]</scope>
    <source>
        <strain evidence="2">JCM 18304</strain>
    </source>
</reference>
<dbReference type="RefSeq" id="WP_345639351.1">
    <property type="nucleotide sequence ID" value="NZ_BAABJQ010000061.1"/>
</dbReference>
<dbReference type="Proteomes" id="UP001501570">
    <property type="component" value="Unassembled WGS sequence"/>
</dbReference>
<comment type="caution">
    <text evidence="1">The sequence shown here is derived from an EMBL/GenBank/DDBJ whole genome shotgun (WGS) entry which is preliminary data.</text>
</comment>
<accession>A0ABP9STU3</accession>
<dbReference type="InterPro" id="IPR023214">
    <property type="entry name" value="HAD_sf"/>
</dbReference>
<dbReference type="EMBL" id="BAABJQ010000061">
    <property type="protein sequence ID" value="GAA5202267.1"/>
    <property type="molecule type" value="Genomic_DNA"/>
</dbReference>
<gene>
    <name evidence="1" type="ORF">GCM10023322_83870</name>
</gene>
<evidence type="ECO:0000313" key="1">
    <source>
        <dbReference type="EMBL" id="GAA5202267.1"/>
    </source>
</evidence>
<organism evidence="1 2">
    <name type="scientific">Rugosimonospora acidiphila</name>
    <dbReference type="NCBI Taxonomy" id="556531"/>
    <lineage>
        <taxon>Bacteria</taxon>
        <taxon>Bacillati</taxon>
        <taxon>Actinomycetota</taxon>
        <taxon>Actinomycetes</taxon>
        <taxon>Micromonosporales</taxon>
        <taxon>Micromonosporaceae</taxon>
        <taxon>Rugosimonospora</taxon>
    </lineage>
</organism>
<sequence>MNANTSPREPRLGVDIGRVIIAGPAHSTGADTAFFHGDEATMLATPEVPDAVAALARLTERFDGRVWLVSKCGPRIQARTLRWLDAHDFYRRTGVSPDRVCFCRERAEKRPYCERFGLTHFVDDRPEVHAAIRGAVEHQYFFGPQHLPVPGYGQHAPTWADAERLIGYSIAGSALAG</sequence>
<proteinExistence type="predicted"/>
<keyword evidence="2" id="KW-1185">Reference proteome</keyword>
<name>A0ABP9STU3_9ACTN</name>
<protein>
    <submittedName>
        <fullName evidence="1">Uncharacterized protein</fullName>
    </submittedName>
</protein>
<dbReference type="Gene3D" id="3.40.50.1000">
    <property type="entry name" value="HAD superfamily/HAD-like"/>
    <property type="match status" value="1"/>
</dbReference>